<accession>A0A419V2W1</accession>
<dbReference type="RefSeq" id="WP_120193198.1">
    <property type="nucleotide sequence ID" value="NZ_RAPK01000009.1"/>
</dbReference>
<dbReference type="Gene3D" id="3.60.21.10">
    <property type="match status" value="1"/>
</dbReference>
<comment type="caution">
    <text evidence="3">The sequence shown here is derived from an EMBL/GenBank/DDBJ whole genome shotgun (WGS) entry which is preliminary data.</text>
</comment>
<dbReference type="GO" id="GO:0016791">
    <property type="term" value="F:phosphatase activity"/>
    <property type="evidence" value="ECO:0007669"/>
    <property type="project" value="TreeGrafter"/>
</dbReference>
<comment type="similarity">
    <text evidence="1">Belongs to the metallophosphoesterase superfamily. YfcE family.</text>
</comment>
<dbReference type="Pfam" id="PF12850">
    <property type="entry name" value="Metallophos_2"/>
    <property type="match status" value="1"/>
</dbReference>
<evidence type="ECO:0000259" key="2">
    <source>
        <dbReference type="Pfam" id="PF12850"/>
    </source>
</evidence>
<reference evidence="3 4" key="1">
    <citation type="submission" date="2018-09" db="EMBL/GenBank/DDBJ databases">
        <title>Genomic Encyclopedia of Archaeal and Bacterial Type Strains, Phase II (KMG-II): from individual species to whole genera.</title>
        <authorList>
            <person name="Goeker M."/>
        </authorList>
    </citation>
    <scope>NUCLEOTIDE SEQUENCE [LARGE SCALE GENOMIC DNA]</scope>
    <source>
        <strain evidence="3 4">DSM 17008</strain>
    </source>
</reference>
<sequence length="242" mass="27285">MKIAVLSDVHGNARALKSVLRVLAEQKIDKMYIIGDLSFRGPEPKNALETIRSTPAKVLKGNADEWITRGIKKGEVPDKALGLMNQERDWALERLTEEDLAYLEKLPTYFLDELEDGIVMHAFHAVPSSLFEVVPADADDEEMLEKLASAEEADIYIYGHIHTPFVRKIGAKTIINTGSIGLPFDEDPRPSFALIRIENGQVDATIERVEYDKTWVMEQYDAGDYPNKDQMKNIIKTGKKPK</sequence>
<evidence type="ECO:0000313" key="3">
    <source>
        <dbReference type="EMBL" id="RKD72800.1"/>
    </source>
</evidence>
<evidence type="ECO:0000256" key="1">
    <source>
        <dbReference type="ARBA" id="ARBA00008950"/>
    </source>
</evidence>
<dbReference type="InterPro" id="IPR050126">
    <property type="entry name" value="Ap4A_hydrolase"/>
</dbReference>
<dbReference type="SUPFAM" id="SSF56300">
    <property type="entry name" value="Metallo-dependent phosphatases"/>
    <property type="match status" value="1"/>
</dbReference>
<dbReference type="OrthoDB" id="9813918at2"/>
<dbReference type="InterPro" id="IPR011152">
    <property type="entry name" value="Pesterase_MJ0912"/>
</dbReference>
<dbReference type="PIRSF" id="PIRSF000883">
    <property type="entry name" value="Pesterase_MJ0912"/>
    <property type="match status" value="1"/>
</dbReference>
<organism evidence="3 4">
    <name type="scientific">Sinobaca qinghaiensis</name>
    <dbReference type="NCBI Taxonomy" id="342944"/>
    <lineage>
        <taxon>Bacteria</taxon>
        <taxon>Bacillati</taxon>
        <taxon>Bacillota</taxon>
        <taxon>Bacilli</taxon>
        <taxon>Bacillales</taxon>
        <taxon>Sporolactobacillaceae</taxon>
        <taxon>Sinobaca</taxon>
    </lineage>
</organism>
<dbReference type="GO" id="GO:0005737">
    <property type="term" value="C:cytoplasm"/>
    <property type="evidence" value="ECO:0007669"/>
    <property type="project" value="TreeGrafter"/>
</dbReference>
<dbReference type="InterPro" id="IPR024654">
    <property type="entry name" value="Calcineurin-like_PHP_lpxH"/>
</dbReference>
<dbReference type="AlphaFoldDB" id="A0A419V2W1"/>
<keyword evidence="4" id="KW-1185">Reference proteome</keyword>
<dbReference type="Proteomes" id="UP000285120">
    <property type="component" value="Unassembled WGS sequence"/>
</dbReference>
<dbReference type="PANTHER" id="PTHR42850">
    <property type="entry name" value="METALLOPHOSPHOESTERASE"/>
    <property type="match status" value="1"/>
</dbReference>
<dbReference type="PANTHER" id="PTHR42850:SF2">
    <property type="entry name" value="BLL5683 PROTEIN"/>
    <property type="match status" value="1"/>
</dbReference>
<dbReference type="InterPro" id="IPR029052">
    <property type="entry name" value="Metallo-depent_PP-like"/>
</dbReference>
<name>A0A419V2W1_9BACL</name>
<proteinExistence type="inferred from homology"/>
<dbReference type="EMBL" id="RAPK01000009">
    <property type="protein sequence ID" value="RKD72800.1"/>
    <property type="molecule type" value="Genomic_DNA"/>
</dbReference>
<gene>
    <name evidence="3" type="ORF">ATL39_1996</name>
</gene>
<feature type="domain" description="Calcineurin-like phosphoesterase" evidence="2">
    <location>
        <begin position="1"/>
        <end position="199"/>
    </location>
</feature>
<protein>
    <submittedName>
        <fullName evidence="3">Putative phosphodiesterase</fullName>
    </submittedName>
</protein>
<evidence type="ECO:0000313" key="4">
    <source>
        <dbReference type="Proteomes" id="UP000285120"/>
    </source>
</evidence>